<dbReference type="AlphaFoldDB" id="A0A3P6ANG0"/>
<name>A0A3P6ANG0_BRACM</name>
<evidence type="ECO:0000313" key="1">
    <source>
        <dbReference type="EMBL" id="VDC91315.1"/>
    </source>
</evidence>
<proteinExistence type="predicted"/>
<dbReference type="EMBL" id="LR031573">
    <property type="protein sequence ID" value="VDC91315.1"/>
    <property type="molecule type" value="Genomic_DNA"/>
</dbReference>
<feature type="non-terminal residue" evidence="1">
    <location>
        <position position="1"/>
    </location>
</feature>
<gene>
    <name evidence="1" type="ORF">BRAA02T08263Z</name>
</gene>
<protein>
    <submittedName>
        <fullName evidence="1">Uncharacterized protein</fullName>
    </submittedName>
</protein>
<reference evidence="1" key="1">
    <citation type="submission" date="2018-11" db="EMBL/GenBank/DDBJ databases">
        <authorList>
            <consortium name="Genoscope - CEA"/>
            <person name="William W."/>
        </authorList>
    </citation>
    <scope>NUCLEOTIDE SEQUENCE</scope>
</reference>
<organism evidence="1">
    <name type="scientific">Brassica campestris</name>
    <name type="common">Field mustard</name>
    <dbReference type="NCBI Taxonomy" id="3711"/>
    <lineage>
        <taxon>Eukaryota</taxon>
        <taxon>Viridiplantae</taxon>
        <taxon>Streptophyta</taxon>
        <taxon>Embryophyta</taxon>
        <taxon>Tracheophyta</taxon>
        <taxon>Spermatophyta</taxon>
        <taxon>Magnoliopsida</taxon>
        <taxon>eudicotyledons</taxon>
        <taxon>Gunneridae</taxon>
        <taxon>Pentapetalae</taxon>
        <taxon>rosids</taxon>
        <taxon>malvids</taxon>
        <taxon>Brassicales</taxon>
        <taxon>Brassicaceae</taxon>
        <taxon>Brassiceae</taxon>
        <taxon>Brassica</taxon>
    </lineage>
</organism>
<accession>A0A3P6ANG0</accession>
<sequence>LINLRRSSFTLFVSATSTTRHCTPRLLLSSLSRLRLISGGPTAIASLRIRV</sequence>